<keyword evidence="1" id="KW-0732">Signal</keyword>
<dbReference type="KEGG" id="nvi:107982125"/>
<evidence type="ECO:0000313" key="2">
    <source>
        <dbReference type="EnsemblMetazoa" id="XP_016845096"/>
    </source>
</evidence>
<dbReference type="EnsemblMetazoa" id="XM_016989607">
    <property type="protein sequence ID" value="XP_016845096"/>
    <property type="gene ID" value="LOC107982125"/>
</dbReference>
<proteinExistence type="predicted"/>
<reference evidence="2" key="1">
    <citation type="submission" date="2021-01" db="UniProtKB">
        <authorList>
            <consortium name="EnsemblMetazoa"/>
        </authorList>
    </citation>
    <scope>IDENTIFICATION</scope>
</reference>
<protein>
    <submittedName>
        <fullName evidence="2">Uncharacterized protein</fullName>
    </submittedName>
</protein>
<dbReference type="Proteomes" id="UP000002358">
    <property type="component" value="Chromosome 1"/>
</dbReference>
<dbReference type="AlphaFoldDB" id="A0A7M7IXN1"/>
<dbReference type="RefSeq" id="XP_016845096.1">
    <property type="nucleotide sequence ID" value="XM_016989607.3"/>
</dbReference>
<organism evidence="2 3">
    <name type="scientific">Nasonia vitripennis</name>
    <name type="common">Parasitic wasp</name>
    <dbReference type="NCBI Taxonomy" id="7425"/>
    <lineage>
        <taxon>Eukaryota</taxon>
        <taxon>Metazoa</taxon>
        <taxon>Ecdysozoa</taxon>
        <taxon>Arthropoda</taxon>
        <taxon>Hexapoda</taxon>
        <taxon>Insecta</taxon>
        <taxon>Pterygota</taxon>
        <taxon>Neoptera</taxon>
        <taxon>Endopterygota</taxon>
        <taxon>Hymenoptera</taxon>
        <taxon>Apocrita</taxon>
        <taxon>Proctotrupomorpha</taxon>
        <taxon>Chalcidoidea</taxon>
        <taxon>Pteromalidae</taxon>
        <taxon>Pteromalinae</taxon>
        <taxon>Nasonia</taxon>
    </lineage>
</organism>
<evidence type="ECO:0000256" key="1">
    <source>
        <dbReference type="SAM" id="SignalP"/>
    </source>
</evidence>
<accession>A0A7M7IXN1</accession>
<feature type="chain" id="PRO_5029907296" evidence="1">
    <location>
        <begin position="24"/>
        <end position="332"/>
    </location>
</feature>
<feature type="signal peptide" evidence="1">
    <location>
        <begin position="1"/>
        <end position="23"/>
    </location>
</feature>
<name>A0A7M7IXN1_NASVI</name>
<dbReference type="InParanoid" id="A0A7M7IXN1"/>
<dbReference type="GeneID" id="107982125"/>
<sequence length="332" mass="37765">MFGRSLFALCALVLFVGVTDINAAVVKDTQLKPLPSKSDINVDELVDVSIENDNAIIDEILKILQEFFGEPAENCLKAAAKECKKHWYNPKKLVKCARDYFHDHSEECAVSRVESLDVSIENDNAIIDAILEVLKKFFLNAAENCLKEAANKCKKYWYNPKKLVNCAKDYFKENEGDCAIPEVRAESDLLIENDNAIIDGILEILKEFFVEAAENCLKQAANKCKKHWYNPKKLVNCAKDYFKENIEECGAADFDAQKEIQMNSFDLAIEEDNAIIDAILEALKKFFVNAAENCLKEAANECKKYWYNPKKLVKCAKEYFKENEGDCAIPEY</sequence>
<keyword evidence="3" id="KW-1185">Reference proteome</keyword>
<evidence type="ECO:0000313" key="3">
    <source>
        <dbReference type="Proteomes" id="UP000002358"/>
    </source>
</evidence>